<dbReference type="Proteomes" id="UP001239085">
    <property type="component" value="Unassembled WGS sequence"/>
</dbReference>
<reference evidence="1 2" key="1">
    <citation type="submission" date="2023-07" db="EMBL/GenBank/DDBJ databases">
        <title>Comparative genomics of wheat-associated soil bacteria to identify genetic determinants of phenazine resistance.</title>
        <authorList>
            <person name="Mouncey N."/>
        </authorList>
    </citation>
    <scope>NUCLEOTIDE SEQUENCE [LARGE SCALE GENOMIC DNA]</scope>
    <source>
        <strain evidence="1 2">W2I7</strain>
    </source>
</reference>
<organism evidence="1 2">
    <name type="scientific">Microbacterium murale</name>
    <dbReference type="NCBI Taxonomy" id="1081040"/>
    <lineage>
        <taxon>Bacteria</taxon>
        <taxon>Bacillati</taxon>
        <taxon>Actinomycetota</taxon>
        <taxon>Actinomycetes</taxon>
        <taxon>Micrococcales</taxon>
        <taxon>Microbacteriaceae</taxon>
        <taxon>Microbacterium</taxon>
    </lineage>
</organism>
<dbReference type="RefSeq" id="WP_307364124.1">
    <property type="nucleotide sequence ID" value="NZ_JAUSXK010000001.1"/>
</dbReference>
<evidence type="ECO:0000313" key="1">
    <source>
        <dbReference type="EMBL" id="MDQ0645654.1"/>
    </source>
</evidence>
<dbReference type="EMBL" id="JAUSXK010000001">
    <property type="protein sequence ID" value="MDQ0645654.1"/>
    <property type="molecule type" value="Genomic_DNA"/>
</dbReference>
<comment type="caution">
    <text evidence="1">The sequence shown here is derived from an EMBL/GenBank/DDBJ whole genome shotgun (WGS) entry which is preliminary data.</text>
</comment>
<protein>
    <recommendedName>
        <fullName evidence="3">GcrA cell cycle regulator</fullName>
    </recommendedName>
</protein>
<proteinExistence type="predicted"/>
<evidence type="ECO:0008006" key="3">
    <source>
        <dbReference type="Google" id="ProtNLM"/>
    </source>
</evidence>
<keyword evidence="2" id="KW-1185">Reference proteome</keyword>
<evidence type="ECO:0000313" key="2">
    <source>
        <dbReference type="Proteomes" id="UP001239085"/>
    </source>
</evidence>
<accession>A0ABU0PG70</accession>
<sequence>MAKATNSERDALIVRMWHEGAPAVEIGNALGISRMGAFYHVARLGLQRRDRVQISNPVRAELTRLWHEGETVQAIADRLGLKHSHVSTVARADGLPPRRASSTGSAERHRELARLWGEGVPAAEIAERLGLAVSSVVSIRMRLQLPPRKTKYTAEQLDAIRQRWAEGVPAAEIADQIGRSREGVLSASLRLGLEPRGTGWRRGEFPSECTLPDCSAPHHARGLCGRHYQAALRAEKRAA</sequence>
<gene>
    <name evidence="1" type="ORF">QFZ46_003814</name>
</gene>
<dbReference type="Gene3D" id="1.10.10.60">
    <property type="entry name" value="Homeodomain-like"/>
    <property type="match status" value="1"/>
</dbReference>
<name>A0ABU0PG70_9MICO</name>